<keyword evidence="1" id="KW-0479">Metal-binding</keyword>
<dbReference type="STRING" id="48709.A0A1D2M1C9"/>
<feature type="domain" description="C2H2-type" evidence="8">
    <location>
        <begin position="176"/>
        <end position="204"/>
    </location>
</feature>
<dbReference type="Proteomes" id="UP000094527">
    <property type="component" value="Unassembled WGS sequence"/>
</dbReference>
<dbReference type="GO" id="GO:0000977">
    <property type="term" value="F:RNA polymerase II transcription regulatory region sequence-specific DNA binding"/>
    <property type="evidence" value="ECO:0007669"/>
    <property type="project" value="TreeGrafter"/>
</dbReference>
<dbReference type="Pfam" id="PF00096">
    <property type="entry name" value="zf-C2H2"/>
    <property type="match status" value="2"/>
</dbReference>
<evidence type="ECO:0000313" key="10">
    <source>
        <dbReference type="Proteomes" id="UP000094527"/>
    </source>
</evidence>
<evidence type="ECO:0000256" key="4">
    <source>
        <dbReference type="ARBA" id="ARBA00022833"/>
    </source>
</evidence>
<feature type="coiled-coil region" evidence="6">
    <location>
        <begin position="19"/>
        <end position="46"/>
    </location>
</feature>
<dbReference type="OrthoDB" id="6077919at2759"/>
<sequence length="331" mass="37788">MCIECPSSFTIINGKPVKLKIENETERRLERRLKGIKSELTGLIQDTQAFNRNGTGVDPVWNEIRKNAVADTGSTNDFEEKFHIERLMVTTQENEDKFADDDEDGRFTESDGEEPLVKVELLDNNKFENLEGNCNLQAERQTKKGRARKFGCSVCSKSFDSEERLKTHYKNFHTTIPCKSCDKTFTNLKFLKGHEERVHTPKGSFPCPTCSRVFASRLKLSRHKRYTHENKTYRCSDREASFKTQSGLAYHVNKVHKPAPVPCPHCQIVFSHRRNLKSHLKLKHSDEGKPKPATCSKCGKLFSNSKHGLYVISGMFTVNRSYTTAQSVMSS</sequence>
<reference evidence="9 10" key="1">
    <citation type="journal article" date="2016" name="Genome Biol. Evol.">
        <title>Gene Family Evolution Reflects Adaptation to Soil Environmental Stressors in the Genome of the Collembolan Orchesella cincta.</title>
        <authorList>
            <person name="Faddeeva-Vakhrusheva A."/>
            <person name="Derks M.F."/>
            <person name="Anvar S.Y."/>
            <person name="Agamennone V."/>
            <person name="Suring W."/>
            <person name="Smit S."/>
            <person name="van Straalen N.M."/>
            <person name="Roelofs D."/>
        </authorList>
    </citation>
    <scope>NUCLEOTIDE SEQUENCE [LARGE SCALE GENOMIC DNA]</scope>
    <source>
        <tissue evidence="9">Mixed pool</tissue>
    </source>
</reference>
<evidence type="ECO:0000256" key="3">
    <source>
        <dbReference type="ARBA" id="ARBA00022771"/>
    </source>
</evidence>
<keyword evidence="6" id="KW-0175">Coiled coil</keyword>
<dbReference type="InterPro" id="IPR036236">
    <property type="entry name" value="Znf_C2H2_sf"/>
</dbReference>
<dbReference type="PANTHER" id="PTHR24379">
    <property type="entry name" value="KRAB AND ZINC FINGER DOMAIN-CONTAINING"/>
    <property type="match status" value="1"/>
</dbReference>
<dbReference type="GO" id="GO:0005634">
    <property type="term" value="C:nucleus"/>
    <property type="evidence" value="ECO:0007669"/>
    <property type="project" value="TreeGrafter"/>
</dbReference>
<dbReference type="SUPFAM" id="SSF57667">
    <property type="entry name" value="beta-beta-alpha zinc fingers"/>
    <property type="match status" value="3"/>
</dbReference>
<feature type="domain" description="C2H2-type" evidence="8">
    <location>
        <begin position="261"/>
        <end position="289"/>
    </location>
</feature>
<dbReference type="Gene3D" id="3.30.160.60">
    <property type="entry name" value="Classic Zinc Finger"/>
    <property type="match status" value="3"/>
</dbReference>
<dbReference type="PANTHER" id="PTHR24379:SF127">
    <property type="entry name" value="BLOODY FINGERS-RELATED"/>
    <property type="match status" value="1"/>
</dbReference>
<evidence type="ECO:0000256" key="1">
    <source>
        <dbReference type="ARBA" id="ARBA00022723"/>
    </source>
</evidence>
<feature type="domain" description="C2H2-type" evidence="8">
    <location>
        <begin position="150"/>
        <end position="174"/>
    </location>
</feature>
<keyword evidence="4" id="KW-0862">Zinc</keyword>
<keyword evidence="2" id="KW-0677">Repeat</keyword>
<gene>
    <name evidence="9" type="ORF">Ocin01_19951</name>
</gene>
<keyword evidence="3 5" id="KW-0863">Zinc-finger</keyword>
<dbReference type="InterPro" id="IPR013087">
    <property type="entry name" value="Znf_C2H2_type"/>
</dbReference>
<name>A0A1D2M1C9_ORCCI</name>
<dbReference type="SMART" id="SM00355">
    <property type="entry name" value="ZnF_C2H2"/>
    <property type="match status" value="5"/>
</dbReference>
<evidence type="ECO:0000256" key="6">
    <source>
        <dbReference type="SAM" id="Coils"/>
    </source>
</evidence>
<dbReference type="GO" id="GO:0008270">
    <property type="term" value="F:zinc ion binding"/>
    <property type="evidence" value="ECO:0007669"/>
    <property type="project" value="UniProtKB-KW"/>
</dbReference>
<feature type="domain" description="C2H2-type" evidence="8">
    <location>
        <begin position="205"/>
        <end position="233"/>
    </location>
</feature>
<protein>
    <submittedName>
        <fullName evidence="9">Putative zinc finger protein</fullName>
    </submittedName>
</protein>
<evidence type="ECO:0000256" key="7">
    <source>
        <dbReference type="SAM" id="MobiDB-lite"/>
    </source>
</evidence>
<evidence type="ECO:0000256" key="2">
    <source>
        <dbReference type="ARBA" id="ARBA00022737"/>
    </source>
</evidence>
<accession>A0A1D2M1C9</accession>
<keyword evidence="10" id="KW-1185">Reference proteome</keyword>
<feature type="region of interest" description="Disordered" evidence="7">
    <location>
        <begin position="93"/>
        <end position="113"/>
    </location>
</feature>
<organism evidence="9 10">
    <name type="scientific">Orchesella cincta</name>
    <name type="common">Springtail</name>
    <name type="synonym">Podura cincta</name>
    <dbReference type="NCBI Taxonomy" id="48709"/>
    <lineage>
        <taxon>Eukaryota</taxon>
        <taxon>Metazoa</taxon>
        <taxon>Ecdysozoa</taxon>
        <taxon>Arthropoda</taxon>
        <taxon>Hexapoda</taxon>
        <taxon>Collembola</taxon>
        <taxon>Entomobryomorpha</taxon>
        <taxon>Entomobryoidea</taxon>
        <taxon>Orchesellidae</taxon>
        <taxon>Orchesellinae</taxon>
        <taxon>Orchesella</taxon>
    </lineage>
</organism>
<evidence type="ECO:0000259" key="8">
    <source>
        <dbReference type="PROSITE" id="PS50157"/>
    </source>
</evidence>
<dbReference type="EMBL" id="LJIJ01007448">
    <property type="protein sequence ID" value="ODM86731.1"/>
    <property type="molecule type" value="Genomic_DNA"/>
</dbReference>
<dbReference type="PROSITE" id="PS00028">
    <property type="entry name" value="ZINC_FINGER_C2H2_1"/>
    <property type="match status" value="4"/>
</dbReference>
<evidence type="ECO:0000256" key="5">
    <source>
        <dbReference type="PROSITE-ProRule" id="PRU00042"/>
    </source>
</evidence>
<comment type="caution">
    <text evidence="9">The sequence shown here is derived from an EMBL/GenBank/DDBJ whole genome shotgun (WGS) entry which is preliminary data.</text>
</comment>
<dbReference type="OMA" id="RYTHENK"/>
<evidence type="ECO:0000313" key="9">
    <source>
        <dbReference type="EMBL" id="ODM86731.1"/>
    </source>
</evidence>
<proteinExistence type="predicted"/>
<dbReference type="GO" id="GO:0000981">
    <property type="term" value="F:DNA-binding transcription factor activity, RNA polymerase II-specific"/>
    <property type="evidence" value="ECO:0007669"/>
    <property type="project" value="TreeGrafter"/>
</dbReference>
<dbReference type="AlphaFoldDB" id="A0A1D2M1C9"/>
<dbReference type="PROSITE" id="PS50157">
    <property type="entry name" value="ZINC_FINGER_C2H2_2"/>
    <property type="match status" value="4"/>
</dbReference>